<dbReference type="PANTHER" id="PTHR34136:SF1">
    <property type="entry name" value="UDP-N-ACETYL-D-MANNOSAMINURONIC ACID TRANSFERASE"/>
    <property type="match status" value="1"/>
</dbReference>
<dbReference type="Proteomes" id="UP000473699">
    <property type="component" value="Unassembled WGS sequence"/>
</dbReference>
<dbReference type="EMBL" id="VUNH01000003">
    <property type="protein sequence ID" value="MST55135.1"/>
    <property type="molecule type" value="Genomic_DNA"/>
</dbReference>
<reference evidence="4 5" key="1">
    <citation type="submission" date="2019-08" db="EMBL/GenBank/DDBJ databases">
        <title>In-depth cultivation of the pig gut microbiome towards novel bacterial diversity and tailored functional studies.</title>
        <authorList>
            <person name="Wylensek D."/>
            <person name="Hitch T.C.A."/>
            <person name="Clavel T."/>
        </authorList>
    </citation>
    <scope>NUCLEOTIDE SEQUENCE [LARGE SCALE GENOMIC DNA]</scope>
    <source>
        <strain evidence="4 5">SM-530-WT-4B</strain>
    </source>
</reference>
<dbReference type="GO" id="GO:0016758">
    <property type="term" value="F:hexosyltransferase activity"/>
    <property type="evidence" value="ECO:0007669"/>
    <property type="project" value="TreeGrafter"/>
</dbReference>
<evidence type="ECO:0000313" key="4">
    <source>
        <dbReference type="EMBL" id="MST55135.1"/>
    </source>
</evidence>
<feature type="transmembrane region" description="Helical" evidence="3">
    <location>
        <begin position="142"/>
        <end position="162"/>
    </location>
</feature>
<proteinExistence type="predicted"/>
<feature type="transmembrane region" description="Helical" evidence="3">
    <location>
        <begin position="198"/>
        <end position="216"/>
    </location>
</feature>
<feature type="transmembrane region" description="Helical" evidence="3">
    <location>
        <begin position="84"/>
        <end position="106"/>
    </location>
</feature>
<feature type="transmembrane region" description="Helical" evidence="3">
    <location>
        <begin position="60"/>
        <end position="77"/>
    </location>
</feature>
<keyword evidence="1" id="KW-0328">Glycosyltransferase</keyword>
<dbReference type="PANTHER" id="PTHR34136">
    <property type="match status" value="1"/>
</dbReference>
<dbReference type="RefSeq" id="WP_154528243.1">
    <property type="nucleotide sequence ID" value="NZ_VUNH01000003.1"/>
</dbReference>
<protein>
    <submittedName>
        <fullName evidence="4">WecB/TagA/CpsF family glycosyltransferase</fullName>
    </submittedName>
</protein>
<feature type="transmembrane region" description="Helical" evidence="3">
    <location>
        <begin position="6"/>
        <end position="24"/>
    </location>
</feature>
<dbReference type="NCBIfam" id="TIGR00696">
    <property type="entry name" value="wecG_tagA_cpsF"/>
    <property type="match status" value="1"/>
</dbReference>
<keyword evidence="5" id="KW-1185">Reference proteome</keyword>
<keyword evidence="3" id="KW-1133">Transmembrane helix</keyword>
<keyword evidence="2 4" id="KW-0808">Transferase</keyword>
<accession>A0A6L5YAH9</accession>
<dbReference type="AlphaFoldDB" id="A0A6L5YAH9"/>
<feature type="transmembrane region" description="Helical" evidence="3">
    <location>
        <begin position="112"/>
        <end position="135"/>
    </location>
</feature>
<feature type="transmembrane region" description="Helical" evidence="3">
    <location>
        <begin position="222"/>
        <end position="245"/>
    </location>
</feature>
<feature type="transmembrane region" description="Helical" evidence="3">
    <location>
        <begin position="36"/>
        <end position="54"/>
    </location>
</feature>
<feature type="transmembrane region" description="Helical" evidence="3">
    <location>
        <begin position="301"/>
        <end position="319"/>
    </location>
</feature>
<feature type="transmembrane region" description="Helical" evidence="3">
    <location>
        <begin position="168"/>
        <end position="186"/>
    </location>
</feature>
<feature type="transmembrane region" description="Helical" evidence="3">
    <location>
        <begin position="273"/>
        <end position="295"/>
    </location>
</feature>
<evidence type="ECO:0000313" key="5">
    <source>
        <dbReference type="Proteomes" id="UP000473699"/>
    </source>
</evidence>
<keyword evidence="3" id="KW-0472">Membrane</keyword>
<dbReference type="CDD" id="cd06533">
    <property type="entry name" value="Glyco_transf_WecG_TagA"/>
    <property type="match status" value="1"/>
</dbReference>
<name>A0A6L5YAH9_9BACT</name>
<dbReference type="Pfam" id="PF03808">
    <property type="entry name" value="Glyco_tran_WecG"/>
    <property type="match status" value="1"/>
</dbReference>
<comment type="caution">
    <text evidence="4">The sequence shown here is derived from an EMBL/GenBank/DDBJ whole genome shotgun (WGS) entry which is preliminary data.</text>
</comment>
<evidence type="ECO:0000256" key="1">
    <source>
        <dbReference type="ARBA" id="ARBA00022676"/>
    </source>
</evidence>
<gene>
    <name evidence="4" type="ORF">FYJ74_03640</name>
</gene>
<sequence>MALPFTADAIVPLLLVAAGCVALQRFFRKKLSRDQYFYMRDLSLMTVMMLLALWSGSDRIEALVACSLLSMVVGLAERARPGKGFFAFIILPGLIFALTGQPISFVSSSGSAFLYLSSWQSILLTTAWMTLFPVLFRRLDQVPGLAGHLLGVSLSLMVAVTYFSRQNLSEAFLVSVVSLVLVGAYWSRLGHQFRQLGTPLASLWGTLVAGISIIGVSKGITLTALMVIPLGFYAVPLVELSLGLVSHAFTHGQTRAAPDLYGRVIERGVDHPAAVRLVTEICLLVGASVALMQLIPDSAALKMAVPAMAGVLLLVLWGVHGGRRARADDHSLWGVRIDGISMNYALSKSLAWLKSVEPRFRMVVTMNALGLNETRSDAEFRRIANAADLNLPDGAGLVWALRKLKVPVVERIAGIDYMDRLCRLAASESLPVYLLGGRPGIARRAAERLQKEYPGLVVSGCYDGYFDRAFSGEVAGNVRNSGAKILFAALGMPAQEKWLDSQRANLDGILCVGVGGSFDVYAGVLRRAPRFWQKVGCEWLYRLFQEPWRLKRDFQLLAFVLAVFRERLNVFPWREKDHA</sequence>
<evidence type="ECO:0000256" key="2">
    <source>
        <dbReference type="ARBA" id="ARBA00022679"/>
    </source>
</evidence>
<keyword evidence="3" id="KW-0812">Transmembrane</keyword>
<dbReference type="InterPro" id="IPR004629">
    <property type="entry name" value="WecG_TagA_CpsF"/>
</dbReference>
<organism evidence="4 5">
    <name type="scientific">Pyramidobacter porci</name>
    <dbReference type="NCBI Taxonomy" id="2605789"/>
    <lineage>
        <taxon>Bacteria</taxon>
        <taxon>Thermotogati</taxon>
        <taxon>Synergistota</taxon>
        <taxon>Synergistia</taxon>
        <taxon>Synergistales</taxon>
        <taxon>Dethiosulfovibrionaceae</taxon>
        <taxon>Pyramidobacter</taxon>
    </lineage>
</organism>
<evidence type="ECO:0000256" key="3">
    <source>
        <dbReference type="SAM" id="Phobius"/>
    </source>
</evidence>